<gene>
    <name evidence="1" type="ORF">IV203_012978</name>
</gene>
<dbReference type="Proteomes" id="UP000693970">
    <property type="component" value="Unassembled WGS sequence"/>
</dbReference>
<dbReference type="EMBL" id="JAGRRH010000001">
    <property type="protein sequence ID" value="KAG7373883.1"/>
    <property type="molecule type" value="Genomic_DNA"/>
</dbReference>
<evidence type="ECO:0000313" key="1">
    <source>
        <dbReference type="EMBL" id="KAG7373883.1"/>
    </source>
</evidence>
<evidence type="ECO:0000313" key="2">
    <source>
        <dbReference type="Proteomes" id="UP000693970"/>
    </source>
</evidence>
<reference evidence="1" key="1">
    <citation type="journal article" date="2021" name="Sci. Rep.">
        <title>Diploid genomic architecture of Nitzschia inconspicua, an elite biomass production diatom.</title>
        <authorList>
            <person name="Oliver A."/>
            <person name="Podell S."/>
            <person name="Pinowska A."/>
            <person name="Traller J.C."/>
            <person name="Smith S.R."/>
            <person name="McClure R."/>
            <person name="Beliaev A."/>
            <person name="Bohutskyi P."/>
            <person name="Hill E.A."/>
            <person name="Rabines A."/>
            <person name="Zheng H."/>
            <person name="Allen L.Z."/>
            <person name="Kuo A."/>
            <person name="Grigoriev I.V."/>
            <person name="Allen A.E."/>
            <person name="Hazlebeck D."/>
            <person name="Allen E.E."/>
        </authorList>
    </citation>
    <scope>NUCLEOTIDE SEQUENCE</scope>
    <source>
        <strain evidence="1">Hildebrandi</strain>
    </source>
</reference>
<dbReference type="AlphaFoldDB" id="A0A9K3M469"/>
<reference evidence="1" key="2">
    <citation type="submission" date="2021-04" db="EMBL/GenBank/DDBJ databases">
        <authorList>
            <person name="Podell S."/>
        </authorList>
    </citation>
    <scope>NUCLEOTIDE SEQUENCE</scope>
    <source>
        <strain evidence="1">Hildebrandi</strain>
    </source>
</reference>
<comment type="caution">
    <text evidence="1">The sequence shown here is derived from an EMBL/GenBank/DDBJ whole genome shotgun (WGS) entry which is preliminary data.</text>
</comment>
<organism evidence="1 2">
    <name type="scientific">Nitzschia inconspicua</name>
    <dbReference type="NCBI Taxonomy" id="303405"/>
    <lineage>
        <taxon>Eukaryota</taxon>
        <taxon>Sar</taxon>
        <taxon>Stramenopiles</taxon>
        <taxon>Ochrophyta</taxon>
        <taxon>Bacillariophyta</taxon>
        <taxon>Bacillariophyceae</taxon>
        <taxon>Bacillariophycidae</taxon>
        <taxon>Bacillariales</taxon>
        <taxon>Bacillariaceae</taxon>
        <taxon>Nitzschia</taxon>
    </lineage>
</organism>
<sequence>MSGFFLLIAVVLICATSILGLTLLSCAIRHFLRYFFFDRATANAGGSAEKDDDVDERQSNRCKSVSTTTVASSVDHSTYLHNYPKVMVQILIHLSSDHDALQDFLIDPQSHISWPANKLEFIFCIVRDRIDSKKKRKDKKKKKRALPYDLSEELYNLILDRMEDGYRILVTSASDNADGFLWNNPPNGSLLFTYDSIDKIPSADFLREYIIE</sequence>
<protein>
    <submittedName>
        <fullName evidence="1">Uncharacterized protein</fullName>
    </submittedName>
</protein>
<keyword evidence="2" id="KW-1185">Reference proteome</keyword>
<name>A0A9K3M469_9STRA</name>
<proteinExistence type="predicted"/>
<accession>A0A9K3M469</accession>